<dbReference type="AlphaFoldDB" id="A0A7S2S7R0"/>
<dbReference type="GO" id="GO:0016491">
    <property type="term" value="F:oxidoreductase activity"/>
    <property type="evidence" value="ECO:0007669"/>
    <property type="project" value="InterPro"/>
</dbReference>
<dbReference type="Gene3D" id="3.40.30.10">
    <property type="entry name" value="Glutaredoxin"/>
    <property type="match status" value="1"/>
</dbReference>
<organism evidence="2">
    <name type="scientific">Mucochytrium quahogii</name>
    <dbReference type="NCBI Taxonomy" id="96639"/>
    <lineage>
        <taxon>Eukaryota</taxon>
        <taxon>Sar</taxon>
        <taxon>Stramenopiles</taxon>
        <taxon>Bigyra</taxon>
        <taxon>Labyrinthulomycetes</taxon>
        <taxon>Thraustochytrida</taxon>
        <taxon>Thraustochytriidae</taxon>
        <taxon>Mucochytrium</taxon>
    </lineage>
</organism>
<evidence type="ECO:0000259" key="1">
    <source>
        <dbReference type="Pfam" id="PF01323"/>
    </source>
</evidence>
<accession>A0A7S2S7R0</accession>
<proteinExistence type="predicted"/>
<dbReference type="InterPro" id="IPR001853">
    <property type="entry name" value="DSBA-like_thioredoxin_dom"/>
</dbReference>
<feature type="domain" description="DSBA-like thioredoxin" evidence="1">
    <location>
        <begin position="254"/>
        <end position="437"/>
    </location>
</feature>
<dbReference type="Pfam" id="PF01323">
    <property type="entry name" value="DSBA"/>
    <property type="match status" value="1"/>
</dbReference>
<dbReference type="PANTHER" id="PTHR42943">
    <property type="entry name" value="GLUTATHIONE S-TRANSFERASE KAPPA"/>
    <property type="match status" value="1"/>
</dbReference>
<reference evidence="2" key="1">
    <citation type="submission" date="2021-01" db="EMBL/GenBank/DDBJ databases">
        <authorList>
            <person name="Corre E."/>
            <person name="Pelletier E."/>
            <person name="Niang G."/>
            <person name="Scheremetjew M."/>
            <person name="Finn R."/>
            <person name="Kale V."/>
            <person name="Holt S."/>
            <person name="Cochrane G."/>
            <person name="Meng A."/>
            <person name="Brown T."/>
            <person name="Cohen L."/>
        </authorList>
    </citation>
    <scope>NUCLEOTIDE SEQUENCE</scope>
    <source>
        <strain evidence="2">NY070348D</strain>
    </source>
</reference>
<dbReference type="EMBL" id="HBHK01017624">
    <property type="protein sequence ID" value="CAD9691969.1"/>
    <property type="molecule type" value="Transcribed_RNA"/>
</dbReference>
<dbReference type="SUPFAM" id="SSF52833">
    <property type="entry name" value="Thioredoxin-like"/>
    <property type="match status" value="1"/>
</dbReference>
<dbReference type="InterPro" id="IPR051924">
    <property type="entry name" value="GST_Kappa/NadH"/>
</dbReference>
<dbReference type="InterPro" id="IPR036249">
    <property type="entry name" value="Thioredoxin-like_sf"/>
</dbReference>
<dbReference type="PANTHER" id="PTHR42943:SF2">
    <property type="entry name" value="GLUTATHIONE S-TRANSFERASE KAPPA 1"/>
    <property type="match status" value="1"/>
</dbReference>
<name>A0A7S2S7R0_9STRA</name>
<gene>
    <name evidence="2" type="ORF">QSP1433_LOCUS11170</name>
</gene>
<sequence>MTLGGMIRRLRGAAQARVVYVMTSSWMDEIIKRIGDATGTRSEVIFYHCVSDPHSVLLLQAVKCLLERNGDLKIKLLLVDETTNQNLAGYATTQSEQFAWRIKDAKVLSELYKDDITGLPKGFDSVPSTQAIQLGNAIFIGKSIEYLDINSIEEFIHVNNLVLLNCVDELEAISQPGMSDESVQDILAANTAVLGRSGHYMSGMLQYGFDWFWGLDRLNYLEEQLRPTEIPRFNRTLDIKLAPVTSCRERTCPIKLFYSFRSPYSQIVLKPLFKLADHYGVNVEICPVLPLAMRGANIPLVKKLYIVRDTKRQARSLGQESYGFLNDPIGEPTRNALRIYIQARHCKKEREYLLSFSDHVYCRGFDANELSTLRSICAQAGFSLDETYLKDDNNWKSLVNKNLESLKSMGLWGVPSFCYGETHIWGQDRLFCLNQAIIRETCN</sequence>
<protein>
    <recommendedName>
        <fullName evidence="1">DSBA-like thioredoxin domain-containing protein</fullName>
    </recommendedName>
</protein>
<evidence type="ECO:0000313" key="2">
    <source>
        <dbReference type="EMBL" id="CAD9691969.1"/>
    </source>
</evidence>